<accession>A0ABD2HKE4</accession>
<evidence type="ECO:0000313" key="2">
    <source>
        <dbReference type="Proteomes" id="UP001619887"/>
    </source>
</evidence>
<keyword evidence="2" id="KW-1185">Reference proteome</keyword>
<dbReference type="EMBL" id="JBIYXZ010002068">
    <property type="protein sequence ID" value="KAL3066233.1"/>
    <property type="molecule type" value="Genomic_DNA"/>
</dbReference>
<evidence type="ECO:0000313" key="1">
    <source>
        <dbReference type="EMBL" id="KAL3066233.1"/>
    </source>
</evidence>
<dbReference type="AlphaFoldDB" id="A0ABD2HKE4"/>
<sequence>MGYAVRGSSGLSAAALSASQLPVYLCPLVLHDEGSEDANIIAKIPLYAKLSPVLCSLRRVRLVSLL</sequence>
<dbReference type="Proteomes" id="UP001619887">
    <property type="component" value="Unassembled WGS sequence"/>
</dbReference>
<protein>
    <submittedName>
        <fullName evidence="1">Uncharacterized protein</fullName>
    </submittedName>
</protein>
<reference evidence="1 2" key="1">
    <citation type="journal article" date="2022" name="G3 (Bethesda)">
        <title>Evaluating Illumina-, Nanopore-, and PacBio-based genome assembly strategies with the bald notothen, Trematomus borchgrevinki.</title>
        <authorList>
            <person name="Rayamajhi N."/>
            <person name="Cheng C.C."/>
            <person name="Catchen J.M."/>
        </authorList>
    </citation>
    <scope>NUCLEOTIDE SEQUENCE [LARGE SCALE GENOMIC DNA]</scope>
    <source>
        <strain evidence="1">AGRC-2024</strain>
    </source>
</reference>
<reference evidence="1 2" key="2">
    <citation type="journal article" date="2024" name="G3 (Bethesda)">
        <title>The genome of the cryopelagic Antarctic bald notothen, Trematomus borchgrevinki.</title>
        <authorList>
            <person name="Rayamajhi N."/>
            <person name="Rivera-Colon A.G."/>
            <person name="Minhas B.F."/>
            <person name="Cheng C.C."/>
            <person name="Catchen J.M."/>
        </authorList>
    </citation>
    <scope>NUCLEOTIDE SEQUENCE [LARGE SCALE GENOMIC DNA]</scope>
    <source>
        <strain evidence="1">AGRC-2024</strain>
    </source>
</reference>
<name>A0ABD2HKE4_PAGBO</name>
<gene>
    <name evidence="1" type="ORF">OYC64_016228</name>
</gene>
<organism evidence="1 2">
    <name type="scientific">Pagothenia borchgrevinki</name>
    <name type="common">Bald rockcod</name>
    <name type="synonym">Trematomus borchgrevinki</name>
    <dbReference type="NCBI Taxonomy" id="8213"/>
    <lineage>
        <taxon>Eukaryota</taxon>
        <taxon>Metazoa</taxon>
        <taxon>Chordata</taxon>
        <taxon>Craniata</taxon>
        <taxon>Vertebrata</taxon>
        <taxon>Euteleostomi</taxon>
        <taxon>Actinopterygii</taxon>
        <taxon>Neopterygii</taxon>
        <taxon>Teleostei</taxon>
        <taxon>Neoteleostei</taxon>
        <taxon>Acanthomorphata</taxon>
        <taxon>Eupercaria</taxon>
        <taxon>Perciformes</taxon>
        <taxon>Notothenioidei</taxon>
        <taxon>Nototheniidae</taxon>
        <taxon>Pagothenia</taxon>
    </lineage>
</organism>
<comment type="caution">
    <text evidence="1">The sequence shown here is derived from an EMBL/GenBank/DDBJ whole genome shotgun (WGS) entry which is preliminary data.</text>
</comment>
<proteinExistence type="predicted"/>